<dbReference type="Proteomes" id="UP001500305">
    <property type="component" value="Unassembled WGS sequence"/>
</dbReference>
<dbReference type="Pfam" id="PF13399">
    <property type="entry name" value="LytR_C"/>
    <property type="match status" value="1"/>
</dbReference>
<dbReference type="InterPro" id="IPR050922">
    <property type="entry name" value="LytR/CpsA/Psr_CW_biosynth"/>
</dbReference>
<dbReference type="EMBL" id="BAAATR010000019">
    <property type="protein sequence ID" value="GAA2254049.1"/>
    <property type="molecule type" value="Genomic_DNA"/>
</dbReference>
<dbReference type="RefSeq" id="WP_344638018.1">
    <property type="nucleotide sequence ID" value="NZ_BAAATR010000019.1"/>
</dbReference>
<organism evidence="6 7">
    <name type="scientific">Kitasatospora cystarginea</name>
    <dbReference type="NCBI Taxonomy" id="58350"/>
    <lineage>
        <taxon>Bacteria</taxon>
        <taxon>Bacillati</taxon>
        <taxon>Actinomycetota</taxon>
        <taxon>Actinomycetes</taxon>
        <taxon>Kitasatosporales</taxon>
        <taxon>Streptomycetaceae</taxon>
        <taxon>Kitasatospora</taxon>
    </lineage>
</organism>
<dbReference type="NCBIfam" id="TIGR00350">
    <property type="entry name" value="lytR_cpsA_psr"/>
    <property type="match status" value="1"/>
</dbReference>
<dbReference type="PANTHER" id="PTHR33392">
    <property type="entry name" value="POLYISOPRENYL-TEICHOIC ACID--PEPTIDOGLYCAN TEICHOIC ACID TRANSFERASE TAGU"/>
    <property type="match status" value="1"/>
</dbReference>
<reference evidence="7" key="1">
    <citation type="journal article" date="2019" name="Int. J. Syst. Evol. Microbiol.">
        <title>The Global Catalogue of Microorganisms (GCM) 10K type strain sequencing project: providing services to taxonomists for standard genome sequencing and annotation.</title>
        <authorList>
            <consortium name="The Broad Institute Genomics Platform"/>
            <consortium name="The Broad Institute Genome Sequencing Center for Infectious Disease"/>
            <person name="Wu L."/>
            <person name="Ma J."/>
        </authorList>
    </citation>
    <scope>NUCLEOTIDE SEQUENCE [LARGE SCALE GENOMIC DNA]</scope>
    <source>
        <strain evidence="7">JCM 7356</strain>
    </source>
</reference>
<gene>
    <name evidence="6" type="ORF">GCM10010430_42230</name>
</gene>
<feature type="region of interest" description="Disordered" evidence="2">
    <location>
        <begin position="375"/>
        <end position="408"/>
    </location>
</feature>
<keyword evidence="3" id="KW-1133">Transmembrane helix</keyword>
<evidence type="ECO:0000256" key="2">
    <source>
        <dbReference type="SAM" id="MobiDB-lite"/>
    </source>
</evidence>
<dbReference type="Gene3D" id="3.40.630.190">
    <property type="entry name" value="LCP protein"/>
    <property type="match status" value="1"/>
</dbReference>
<evidence type="ECO:0000259" key="4">
    <source>
        <dbReference type="Pfam" id="PF03816"/>
    </source>
</evidence>
<dbReference type="Gene3D" id="3.30.70.2390">
    <property type="match status" value="1"/>
</dbReference>
<comment type="similarity">
    <text evidence="1">Belongs to the LytR/CpsA/Psr (LCP) family.</text>
</comment>
<keyword evidence="3" id="KW-0812">Transmembrane</keyword>
<protein>
    <submittedName>
        <fullName evidence="6">LCP family protein</fullName>
    </submittedName>
</protein>
<comment type="caution">
    <text evidence="6">The sequence shown here is derived from an EMBL/GenBank/DDBJ whole genome shotgun (WGS) entry which is preliminary data.</text>
</comment>
<dbReference type="InterPro" id="IPR027381">
    <property type="entry name" value="LytR/CpsA/Psr_C"/>
</dbReference>
<dbReference type="PANTHER" id="PTHR33392:SF6">
    <property type="entry name" value="POLYISOPRENYL-TEICHOIC ACID--PEPTIDOGLYCAN TEICHOIC ACID TRANSFERASE TAGU"/>
    <property type="match status" value="1"/>
</dbReference>
<feature type="domain" description="Cell envelope-related transcriptional attenuator" evidence="4">
    <location>
        <begin position="125"/>
        <end position="285"/>
    </location>
</feature>
<evidence type="ECO:0000313" key="7">
    <source>
        <dbReference type="Proteomes" id="UP001500305"/>
    </source>
</evidence>
<feature type="compositionally biased region" description="Low complexity" evidence="2">
    <location>
        <begin position="387"/>
        <end position="408"/>
    </location>
</feature>
<proteinExistence type="inferred from homology"/>
<evidence type="ECO:0000256" key="1">
    <source>
        <dbReference type="ARBA" id="ARBA00006068"/>
    </source>
</evidence>
<keyword evidence="7" id="KW-1185">Reference proteome</keyword>
<feature type="transmembrane region" description="Helical" evidence="3">
    <location>
        <begin position="39"/>
        <end position="62"/>
    </location>
</feature>
<evidence type="ECO:0000259" key="5">
    <source>
        <dbReference type="Pfam" id="PF13399"/>
    </source>
</evidence>
<feature type="region of interest" description="Disordered" evidence="2">
    <location>
        <begin position="1"/>
        <end position="35"/>
    </location>
</feature>
<evidence type="ECO:0000313" key="6">
    <source>
        <dbReference type="EMBL" id="GAA2254049.1"/>
    </source>
</evidence>
<keyword evidence="3" id="KW-0472">Membrane</keyword>
<feature type="compositionally biased region" description="Low complexity" evidence="2">
    <location>
        <begin position="505"/>
        <end position="520"/>
    </location>
</feature>
<dbReference type="Pfam" id="PF03816">
    <property type="entry name" value="LytR_cpsA_psr"/>
    <property type="match status" value="1"/>
</dbReference>
<feature type="region of interest" description="Disordered" evidence="2">
    <location>
        <begin position="505"/>
        <end position="524"/>
    </location>
</feature>
<feature type="domain" description="LytR/CpsA/Psr regulator C-terminal" evidence="5">
    <location>
        <begin position="416"/>
        <end position="500"/>
    </location>
</feature>
<sequence length="550" mass="56734">MTNVQPMSGEPSDDSGISELGGATARRGTKSGRKRGRRWIRITAATLGLTLVAGCGAAYLYYQHLNDNIQSGSKNLSDAKGAKTAPNAAGQTPLNILMIGTDSRGSAADVALGGAADDAGRPGLADVQMLLHISADRTNASMISIPRDTLVDIPTCHSEDGKTTYPAAKHTMINEALPRGGPGCVVGTWIKLTGLEIDHYMMVDFAGVVNMADAVGGVPVCVNMNLYDRYQPGIGGTGLKLPKGTTYIKGEQALQWLRLRDAWGDDIGRTKAQHMYLSALMRQLKKNGTLADPGRLMTLAEAATKSIQVDKPIADIKKLYDLGNDIKAVPAERTTTLTVPVDTAPTDPDRLVLNPDTAQIWKMLLADTPIDGKSLKAAEGSSGGASSGASAGASASPSPSGTTAAAPAREISKGAVQVTVQNASGATGRASEVKSALVEAGFSKASTTANGDVQESTVLTYGSGQSAQAQAIAAALDLPSSALQESGSGRTLSLVIGSDWTSGSSYPASAGGSGGKKSAPTKLPKSVETVTADDEKSCMTVNPQGHIYTY</sequence>
<accession>A0ABP5R815</accession>
<name>A0ABP5R815_9ACTN</name>
<evidence type="ECO:0000256" key="3">
    <source>
        <dbReference type="SAM" id="Phobius"/>
    </source>
</evidence>
<dbReference type="InterPro" id="IPR004474">
    <property type="entry name" value="LytR_CpsA_psr"/>
</dbReference>